<dbReference type="InterPro" id="IPR003593">
    <property type="entry name" value="AAA+_ATPase"/>
</dbReference>
<dbReference type="SMART" id="SM00382">
    <property type="entry name" value="AAA"/>
    <property type="match status" value="1"/>
</dbReference>
<evidence type="ECO:0000256" key="6">
    <source>
        <dbReference type="SAM" id="MobiDB-lite"/>
    </source>
</evidence>
<keyword evidence="2" id="KW-0813">Transport</keyword>
<dbReference type="GO" id="GO:0016887">
    <property type="term" value="F:ATP hydrolysis activity"/>
    <property type="evidence" value="ECO:0007669"/>
    <property type="project" value="InterPro"/>
</dbReference>
<evidence type="ECO:0000313" key="8">
    <source>
        <dbReference type="EMBL" id="SES66265.1"/>
    </source>
</evidence>
<sequence length="526" mass="57840">MPYFPIPSEAFDRARTRPRRDFVMTVPRELTAETRCDSSMASSPPTATDDINSADIALRVSGLSKTYRIYGRSQDRLLQGLWGNRKQLYREFRALDSISFEIRRGETFGIVGPNGSGKSTLLQLIAGTLTPTQGEIYIKGKVSALLELGAGFNGEFTGRENIHMAASIAGLNPDEIGQRYERIAAYADIGDFLDQPVKTYSSGMYVRLAFAVAISVEPEVLIIDEALAVGDMEFQAKCMVTLKQMQERGTTILFVSHDVGVVSALCEHTLYLKHGRALEIGPTPDIVARYIREVQEANNRKINVAVSGNNDSRIASTSDASETGITPPHRTASPTSSRAVSGVASGSSASGSFTAASPFQSVEKEHLARFAENANHCRSGTGDVRVIYAEMTDDKGLLVRSAEFGQSVLIRIIVEAARPCTFSVNYKICDKNRTPVIGADFLMQRQTLLTLEPSQQAEVLYRTSLPLTDGRYSLRISLTHPVNAHQQALFFDIVEIAHVFEVLPNQTAKFWTQVYLPNTLDVRVLE</sequence>
<keyword evidence="3" id="KW-1003">Cell membrane</keyword>
<reference evidence="8 9" key="1">
    <citation type="submission" date="2016-10" db="EMBL/GenBank/DDBJ databases">
        <authorList>
            <person name="de Groot N.N."/>
        </authorList>
    </citation>
    <scope>NUCLEOTIDE SEQUENCE [LARGE SCALE GENOMIC DNA]</scope>
    <source>
        <strain evidence="8 9">Nl7</strain>
    </source>
</reference>
<dbReference type="EMBL" id="FOHI01000001">
    <property type="protein sequence ID" value="SES66265.1"/>
    <property type="molecule type" value="Genomic_DNA"/>
</dbReference>
<keyword evidence="3" id="KW-0472">Membrane</keyword>
<feature type="region of interest" description="Disordered" evidence="6">
    <location>
        <begin position="312"/>
        <end position="343"/>
    </location>
</feature>
<dbReference type="InterPro" id="IPR015860">
    <property type="entry name" value="ABC_transpr_TagH-like"/>
</dbReference>
<feature type="compositionally biased region" description="Polar residues" evidence="6">
    <location>
        <begin position="312"/>
        <end position="324"/>
    </location>
</feature>
<evidence type="ECO:0000256" key="1">
    <source>
        <dbReference type="ARBA" id="ARBA00005417"/>
    </source>
</evidence>
<dbReference type="InterPro" id="IPR029439">
    <property type="entry name" value="Wzt_C"/>
</dbReference>
<keyword evidence="5 8" id="KW-0067">ATP-binding</keyword>
<dbReference type="AlphaFoldDB" id="A0A1H9YCK1"/>
<name>A0A1H9YCK1_9PROT</name>
<protein>
    <submittedName>
        <fullName evidence="8">Lipopolysaccharide transport system ATP-binding protein</fullName>
    </submittedName>
</protein>
<dbReference type="SUPFAM" id="SSF52540">
    <property type="entry name" value="P-loop containing nucleoside triphosphate hydrolases"/>
    <property type="match status" value="1"/>
</dbReference>
<accession>A0A1H9YCK1</accession>
<dbReference type="PROSITE" id="PS50893">
    <property type="entry name" value="ABC_TRANSPORTER_2"/>
    <property type="match status" value="1"/>
</dbReference>
<dbReference type="Proteomes" id="UP000183339">
    <property type="component" value="Unassembled WGS sequence"/>
</dbReference>
<dbReference type="CDD" id="cd10147">
    <property type="entry name" value="Wzt_C-like"/>
    <property type="match status" value="1"/>
</dbReference>
<dbReference type="Pfam" id="PF00005">
    <property type="entry name" value="ABC_tran"/>
    <property type="match status" value="1"/>
</dbReference>
<feature type="domain" description="ABC transporter" evidence="7">
    <location>
        <begin position="58"/>
        <end position="299"/>
    </location>
</feature>
<dbReference type="Gene3D" id="2.70.50.60">
    <property type="entry name" value="abc- transporter (atp binding component) like domain"/>
    <property type="match status" value="1"/>
</dbReference>
<evidence type="ECO:0000256" key="4">
    <source>
        <dbReference type="ARBA" id="ARBA00022741"/>
    </source>
</evidence>
<evidence type="ECO:0000256" key="5">
    <source>
        <dbReference type="ARBA" id="ARBA00022840"/>
    </source>
</evidence>
<dbReference type="Gene3D" id="3.40.50.300">
    <property type="entry name" value="P-loop containing nucleotide triphosphate hydrolases"/>
    <property type="match status" value="1"/>
</dbReference>
<proteinExistence type="inferred from homology"/>
<comment type="similarity">
    <text evidence="1">Belongs to the ABC transporter superfamily.</text>
</comment>
<dbReference type="GO" id="GO:0016020">
    <property type="term" value="C:membrane"/>
    <property type="evidence" value="ECO:0007669"/>
    <property type="project" value="InterPro"/>
</dbReference>
<dbReference type="InterPro" id="IPR050683">
    <property type="entry name" value="Bact_Polysacc_Export_ATP-bd"/>
</dbReference>
<evidence type="ECO:0000259" key="7">
    <source>
        <dbReference type="PROSITE" id="PS50893"/>
    </source>
</evidence>
<evidence type="ECO:0000256" key="2">
    <source>
        <dbReference type="ARBA" id="ARBA00022448"/>
    </source>
</evidence>
<dbReference type="PANTHER" id="PTHR46743:SF2">
    <property type="entry name" value="TEICHOIC ACIDS EXPORT ATP-BINDING PROTEIN TAGH"/>
    <property type="match status" value="1"/>
</dbReference>
<dbReference type="OrthoDB" id="9778870at2"/>
<dbReference type="Pfam" id="PF14524">
    <property type="entry name" value="Wzt_C"/>
    <property type="match status" value="1"/>
</dbReference>
<dbReference type="InterPro" id="IPR003439">
    <property type="entry name" value="ABC_transporter-like_ATP-bd"/>
</dbReference>
<evidence type="ECO:0000313" key="9">
    <source>
        <dbReference type="Proteomes" id="UP000183339"/>
    </source>
</evidence>
<dbReference type="GO" id="GO:0140359">
    <property type="term" value="F:ABC-type transporter activity"/>
    <property type="evidence" value="ECO:0007669"/>
    <property type="project" value="InterPro"/>
</dbReference>
<dbReference type="CDD" id="cd03220">
    <property type="entry name" value="ABC_KpsT_Wzt"/>
    <property type="match status" value="1"/>
</dbReference>
<dbReference type="InterPro" id="IPR027417">
    <property type="entry name" value="P-loop_NTPase"/>
</dbReference>
<dbReference type="GO" id="GO:0005524">
    <property type="term" value="F:ATP binding"/>
    <property type="evidence" value="ECO:0007669"/>
    <property type="project" value="UniProtKB-KW"/>
</dbReference>
<keyword evidence="4" id="KW-0547">Nucleotide-binding</keyword>
<evidence type="ECO:0000256" key="3">
    <source>
        <dbReference type="ARBA" id="ARBA00022475"/>
    </source>
</evidence>
<organism evidence="8 9">
    <name type="scientific">Nitrosospira multiformis</name>
    <dbReference type="NCBI Taxonomy" id="1231"/>
    <lineage>
        <taxon>Bacteria</taxon>
        <taxon>Pseudomonadati</taxon>
        <taxon>Pseudomonadota</taxon>
        <taxon>Betaproteobacteria</taxon>
        <taxon>Nitrosomonadales</taxon>
        <taxon>Nitrosomonadaceae</taxon>
        <taxon>Nitrosospira</taxon>
    </lineage>
</organism>
<gene>
    <name evidence="8" type="ORF">SAMN05216412_101138</name>
</gene>
<dbReference type="PANTHER" id="PTHR46743">
    <property type="entry name" value="TEICHOIC ACIDS EXPORT ATP-BINDING PROTEIN TAGH"/>
    <property type="match status" value="1"/>
</dbReference>